<proteinExistence type="predicted"/>
<accession>A0ABX0FMT1</accession>
<dbReference type="SMART" id="SM00091">
    <property type="entry name" value="PAS"/>
    <property type="match status" value="1"/>
</dbReference>
<dbReference type="InterPro" id="IPR000014">
    <property type="entry name" value="PAS"/>
</dbReference>
<evidence type="ECO:0000259" key="1">
    <source>
        <dbReference type="PROSITE" id="PS50112"/>
    </source>
</evidence>
<dbReference type="Pfam" id="PF08448">
    <property type="entry name" value="PAS_4"/>
    <property type="match status" value="1"/>
</dbReference>
<dbReference type="CDD" id="cd00130">
    <property type="entry name" value="PAS"/>
    <property type="match status" value="1"/>
</dbReference>
<protein>
    <submittedName>
        <fullName evidence="4">EAL domain-containing protein</fullName>
    </submittedName>
</protein>
<dbReference type="InterPro" id="IPR052155">
    <property type="entry name" value="Biofilm_reg_signaling"/>
</dbReference>
<dbReference type="NCBIfam" id="TIGR00254">
    <property type="entry name" value="GGDEF"/>
    <property type="match status" value="1"/>
</dbReference>
<reference evidence="4 5" key="1">
    <citation type="submission" date="2020-01" db="EMBL/GenBank/DDBJ databases">
        <authorList>
            <person name="Lee S.D."/>
        </authorList>
    </citation>
    <scope>NUCLEOTIDE SEQUENCE [LARGE SCALE GENOMIC DNA]</scope>
    <source>
        <strain evidence="4 5">SAP-35</strain>
    </source>
</reference>
<dbReference type="SUPFAM" id="SSF55785">
    <property type="entry name" value="PYP-like sensor domain (PAS domain)"/>
    <property type="match status" value="1"/>
</dbReference>
<dbReference type="InterPro" id="IPR013656">
    <property type="entry name" value="PAS_4"/>
</dbReference>
<dbReference type="SUPFAM" id="SSF55073">
    <property type="entry name" value="Nucleotide cyclase"/>
    <property type="match status" value="1"/>
</dbReference>
<feature type="domain" description="PAS" evidence="1">
    <location>
        <begin position="17"/>
        <end position="83"/>
    </location>
</feature>
<evidence type="ECO:0000313" key="4">
    <source>
        <dbReference type="EMBL" id="NGZ85881.1"/>
    </source>
</evidence>
<dbReference type="PANTHER" id="PTHR44757:SF2">
    <property type="entry name" value="BIOFILM ARCHITECTURE MAINTENANCE PROTEIN MBAA"/>
    <property type="match status" value="1"/>
</dbReference>
<dbReference type="Gene3D" id="3.30.450.20">
    <property type="entry name" value="PAS domain"/>
    <property type="match status" value="1"/>
</dbReference>
<feature type="domain" description="GGDEF" evidence="3">
    <location>
        <begin position="161"/>
        <end position="299"/>
    </location>
</feature>
<organism evidence="4 5">
    <name type="scientific">Duganella aceris</name>
    <dbReference type="NCBI Taxonomy" id="2703883"/>
    <lineage>
        <taxon>Bacteria</taxon>
        <taxon>Pseudomonadati</taxon>
        <taxon>Pseudomonadota</taxon>
        <taxon>Betaproteobacteria</taxon>
        <taxon>Burkholderiales</taxon>
        <taxon>Oxalobacteraceae</taxon>
        <taxon>Telluria group</taxon>
        <taxon>Duganella</taxon>
    </lineage>
</organism>
<dbReference type="InterPro" id="IPR001633">
    <property type="entry name" value="EAL_dom"/>
</dbReference>
<dbReference type="InterPro" id="IPR035919">
    <property type="entry name" value="EAL_sf"/>
</dbReference>
<dbReference type="InterPro" id="IPR000160">
    <property type="entry name" value="GGDEF_dom"/>
</dbReference>
<gene>
    <name evidence="4" type="ORF">GW587_16670</name>
</gene>
<dbReference type="EMBL" id="JAADJT010000007">
    <property type="protein sequence ID" value="NGZ85881.1"/>
    <property type="molecule type" value="Genomic_DNA"/>
</dbReference>
<dbReference type="InterPro" id="IPR043128">
    <property type="entry name" value="Rev_trsase/Diguanyl_cyclase"/>
</dbReference>
<sequence>MQGSHQPQTEALHVISLTATLESISDAVMMLGHDWEILYLNGNAARLLQVTLDDVVGTNLWEVFPEAVGGPYYRCYHQAVDTGSPVSFEEHYAPLDLWTEVRAYPSEQGLTVYFRDISERRAIEAEIHSMAYYDKLTGLPNRQLLLNRLEDALGIAHGSGLPGAVLFIDLDNFKSINDTRGHAKGDLLLQMVADRLNNAVRSCDTVARFGGDEFVVLLEDLGLIEEAAVQAAQECAAKLLRAFDAPFQIAGMDHYSTPSIGVAIFNREPLSVDEVLRRADLAMYQAKAAGRNGMSLFDAAMHARVSARATLEADLRLALNRGEFVLYYQPQLHVDGRVMGVEALVRWNHPLRGLVSPMEFIAVAEETNMILPLGAWVMEEACRLLARWASDPRTEMLEMAVNVSTAQFHRPDFVEQVLEALARTGARPDRLRLELTESLLLTDVEGTAKKMQRLREAGVSFSLDDFGTGYSSLSYLHRLPLDQLKIDRSFIREAFMEGHGAAIVRIIVALGKALKMSVLAEGVETAEQLSFIRSEGCGYYQGYLFSKPVPEAELASLF</sequence>
<name>A0ABX0FMT1_9BURK</name>
<keyword evidence="5" id="KW-1185">Reference proteome</keyword>
<dbReference type="Pfam" id="PF00563">
    <property type="entry name" value="EAL"/>
    <property type="match status" value="1"/>
</dbReference>
<dbReference type="CDD" id="cd01948">
    <property type="entry name" value="EAL"/>
    <property type="match status" value="1"/>
</dbReference>
<dbReference type="Gene3D" id="3.20.20.450">
    <property type="entry name" value="EAL domain"/>
    <property type="match status" value="1"/>
</dbReference>
<dbReference type="Pfam" id="PF00990">
    <property type="entry name" value="GGDEF"/>
    <property type="match status" value="1"/>
</dbReference>
<dbReference type="RefSeq" id="WP_166105306.1">
    <property type="nucleotide sequence ID" value="NZ_JAADJT010000007.1"/>
</dbReference>
<evidence type="ECO:0000259" key="3">
    <source>
        <dbReference type="PROSITE" id="PS50887"/>
    </source>
</evidence>
<dbReference type="PROSITE" id="PS50887">
    <property type="entry name" value="GGDEF"/>
    <property type="match status" value="1"/>
</dbReference>
<dbReference type="PROSITE" id="PS50112">
    <property type="entry name" value="PAS"/>
    <property type="match status" value="1"/>
</dbReference>
<comment type="caution">
    <text evidence="4">The sequence shown here is derived from an EMBL/GenBank/DDBJ whole genome shotgun (WGS) entry which is preliminary data.</text>
</comment>
<dbReference type="Gene3D" id="3.30.70.270">
    <property type="match status" value="1"/>
</dbReference>
<dbReference type="InterPro" id="IPR035965">
    <property type="entry name" value="PAS-like_dom_sf"/>
</dbReference>
<reference evidence="5" key="2">
    <citation type="submission" date="2023-07" db="EMBL/GenBank/DDBJ databases">
        <title>Duganella aceri sp. nov., isolated from tree sap.</title>
        <authorList>
            <person name="Kim I.S."/>
        </authorList>
    </citation>
    <scope>NUCLEOTIDE SEQUENCE [LARGE SCALE GENOMIC DNA]</scope>
    <source>
        <strain evidence="5">SAP-35</strain>
    </source>
</reference>
<dbReference type="SUPFAM" id="SSF141868">
    <property type="entry name" value="EAL domain-like"/>
    <property type="match status" value="1"/>
</dbReference>
<dbReference type="PANTHER" id="PTHR44757">
    <property type="entry name" value="DIGUANYLATE CYCLASE DGCP"/>
    <property type="match status" value="1"/>
</dbReference>
<dbReference type="Proteomes" id="UP000666369">
    <property type="component" value="Unassembled WGS sequence"/>
</dbReference>
<dbReference type="InterPro" id="IPR029787">
    <property type="entry name" value="Nucleotide_cyclase"/>
</dbReference>
<dbReference type="PROSITE" id="PS50883">
    <property type="entry name" value="EAL"/>
    <property type="match status" value="1"/>
</dbReference>
<dbReference type="CDD" id="cd01949">
    <property type="entry name" value="GGDEF"/>
    <property type="match status" value="1"/>
</dbReference>
<dbReference type="SMART" id="SM00052">
    <property type="entry name" value="EAL"/>
    <property type="match status" value="1"/>
</dbReference>
<feature type="domain" description="EAL" evidence="2">
    <location>
        <begin position="308"/>
        <end position="558"/>
    </location>
</feature>
<evidence type="ECO:0000313" key="5">
    <source>
        <dbReference type="Proteomes" id="UP000666369"/>
    </source>
</evidence>
<evidence type="ECO:0000259" key="2">
    <source>
        <dbReference type="PROSITE" id="PS50883"/>
    </source>
</evidence>
<dbReference type="SMART" id="SM00267">
    <property type="entry name" value="GGDEF"/>
    <property type="match status" value="1"/>
</dbReference>